<evidence type="ECO:0000313" key="2">
    <source>
        <dbReference type="EMBL" id="VDK72775.1"/>
    </source>
</evidence>
<gene>
    <name evidence="2" type="ORF">DILT_LOCUS2439</name>
</gene>
<dbReference type="Proteomes" id="UP000281553">
    <property type="component" value="Unassembled WGS sequence"/>
</dbReference>
<evidence type="ECO:0000313" key="3">
    <source>
        <dbReference type="Proteomes" id="UP000281553"/>
    </source>
</evidence>
<name>A0A3P6SXX8_DIBLA</name>
<dbReference type="AlphaFoldDB" id="A0A3P6SXX8"/>
<organism evidence="2 3">
    <name type="scientific">Dibothriocephalus latus</name>
    <name type="common">Fish tapeworm</name>
    <name type="synonym">Diphyllobothrium latum</name>
    <dbReference type="NCBI Taxonomy" id="60516"/>
    <lineage>
        <taxon>Eukaryota</taxon>
        <taxon>Metazoa</taxon>
        <taxon>Spiralia</taxon>
        <taxon>Lophotrochozoa</taxon>
        <taxon>Platyhelminthes</taxon>
        <taxon>Cestoda</taxon>
        <taxon>Eucestoda</taxon>
        <taxon>Diphyllobothriidea</taxon>
        <taxon>Diphyllobothriidae</taxon>
        <taxon>Dibothriocephalus</taxon>
    </lineage>
</organism>
<proteinExistence type="predicted"/>
<sequence length="141" mass="16045">MSSDDAVADEQTAIIQRSSASGDIFSPEKDIFLLPSVEQMQMDVANATFELQKAYIPGKKQDETIDGLGVENLDSLVEEVLESGDNLPELLESDNTEDPSQRTREETISEELLIDGKRYRHTYQRRVVLERQKTREVRRIS</sequence>
<accession>A0A3P6SXX8</accession>
<evidence type="ECO:0000256" key="1">
    <source>
        <dbReference type="SAM" id="MobiDB-lite"/>
    </source>
</evidence>
<keyword evidence="3" id="KW-1185">Reference proteome</keyword>
<feature type="region of interest" description="Disordered" evidence="1">
    <location>
        <begin position="85"/>
        <end position="109"/>
    </location>
</feature>
<feature type="region of interest" description="Disordered" evidence="1">
    <location>
        <begin position="1"/>
        <end position="21"/>
    </location>
</feature>
<dbReference type="OrthoDB" id="6288848at2759"/>
<reference evidence="2 3" key="1">
    <citation type="submission" date="2018-11" db="EMBL/GenBank/DDBJ databases">
        <authorList>
            <consortium name="Pathogen Informatics"/>
        </authorList>
    </citation>
    <scope>NUCLEOTIDE SEQUENCE [LARGE SCALE GENOMIC DNA]</scope>
</reference>
<protein>
    <submittedName>
        <fullName evidence="2">Uncharacterized protein</fullName>
    </submittedName>
</protein>
<dbReference type="EMBL" id="UYRU01042102">
    <property type="protein sequence ID" value="VDK72775.1"/>
    <property type="molecule type" value="Genomic_DNA"/>
</dbReference>